<keyword evidence="1" id="KW-0238">DNA-binding</keyword>
<dbReference type="PANTHER" id="PTHR35391">
    <property type="entry name" value="C2H2-TYPE DOMAIN-CONTAINING PROTEIN-RELATED"/>
    <property type="match status" value="1"/>
</dbReference>
<feature type="region of interest" description="Disordered" evidence="2">
    <location>
        <begin position="179"/>
        <end position="239"/>
    </location>
</feature>
<reference evidence="4" key="2">
    <citation type="submission" date="2020-02" db="EMBL/GenBank/DDBJ databases">
        <authorList>
            <person name="Gilchrist C.L.M."/>
            <person name="Chooi Y.-H."/>
        </authorList>
    </citation>
    <scope>NUCLEOTIDE SEQUENCE</scope>
    <source>
        <strain evidence="4">MST-FP2251</strain>
    </source>
</reference>
<gene>
    <name evidence="4" type="ORF">FE257_007916</name>
</gene>
<evidence type="ECO:0000313" key="5">
    <source>
        <dbReference type="Proteomes" id="UP001194746"/>
    </source>
</evidence>
<sequence>MEQLHAPLGSDLLTENYTGGLDEEDLEFASGILSTYQSPDPLDVLSDATQPKASELFVDPFDIGQIEATFHQDIGSAMVFEEKDRSSPGLPRRRSRYYIRKYGGGIVTGPTSPNFQFSDSLMRWQQSPPEEEPAALSAVEDAVRKSLVSESMEASLTLDNECTTADFENRDVFRIYRQPRSQAASTTSGESATSVSSRQSSDFGRSKSSRGAVEKKTRNRSRNIHGGSRKDKDQSGTKNTHRPFCCTFCCDKFKNKHDWMRHEKSLHLNLENWVCAPFGGRVVMQSTGRTHCAYCNMLDPSAEHLAEHNHSACEGQEYKRIFRRKDHLVQHLRVVHHLTTVPLIADWKTAIGDFTSRCGFCDVHMTSWSERGDHLALHFRQGLTMANWKGDHEFPPEIACHVTRAVPPYLINLESETLVPFSATNSQVEDHFSQMLSRATFGNDVEADADGSHQQKFPKLPDILDQIQSPPDSSLNSYTQILTLQLCHYAEEQSQRGIPPTDGMFQREARRLLFDSDDPWNQTIADQPEWLAAFREQHLQHLN</sequence>
<reference evidence="4" key="1">
    <citation type="journal article" date="2019" name="Beilstein J. Org. Chem.">
        <title>Nanangenines: drimane sesquiterpenoids as the dominant metabolite cohort of a novel Australian fungus, Aspergillus nanangensis.</title>
        <authorList>
            <person name="Lacey H.J."/>
            <person name="Gilchrist C.L.M."/>
            <person name="Crombie A."/>
            <person name="Kalaitzis J.A."/>
            <person name="Vuong D."/>
            <person name="Rutledge P.J."/>
            <person name="Turner P."/>
            <person name="Pitt J.I."/>
            <person name="Lacey E."/>
            <person name="Chooi Y.H."/>
            <person name="Piggott A.M."/>
        </authorList>
    </citation>
    <scope>NUCLEOTIDE SEQUENCE</scope>
    <source>
        <strain evidence="4">MST-FP2251</strain>
    </source>
</reference>
<feature type="domain" description="C2H2-type" evidence="3">
    <location>
        <begin position="245"/>
        <end position="267"/>
    </location>
</feature>
<keyword evidence="5" id="KW-1185">Reference proteome</keyword>
<dbReference type="PROSITE" id="PS00028">
    <property type="entry name" value="ZINC_FINGER_C2H2_1"/>
    <property type="match status" value="1"/>
</dbReference>
<feature type="compositionally biased region" description="Low complexity" evidence="2">
    <location>
        <begin position="181"/>
        <end position="197"/>
    </location>
</feature>
<evidence type="ECO:0000256" key="1">
    <source>
        <dbReference type="ARBA" id="ARBA00023125"/>
    </source>
</evidence>
<accession>A0AAD4CXR8</accession>
<name>A0AAD4CXR8_ASPNN</name>
<dbReference type="EMBL" id="VCAU01000004">
    <property type="protein sequence ID" value="KAF9894413.1"/>
    <property type="molecule type" value="Genomic_DNA"/>
</dbReference>
<proteinExistence type="predicted"/>
<dbReference type="InterPro" id="IPR006600">
    <property type="entry name" value="HTH_CenpB_DNA-bd_dom"/>
</dbReference>
<dbReference type="Proteomes" id="UP001194746">
    <property type="component" value="Unassembled WGS sequence"/>
</dbReference>
<dbReference type="PANTHER" id="PTHR35391:SF3">
    <property type="entry name" value="FINGER DOMAIN PROTEIN, PUTATIVE (AFU_ORTHOLOGUE AFUA_8G04300)-RELATED"/>
    <property type="match status" value="1"/>
</dbReference>
<dbReference type="Pfam" id="PF03221">
    <property type="entry name" value="HTH_Tnp_Tc5"/>
    <property type="match status" value="1"/>
</dbReference>
<dbReference type="GO" id="GO:0003677">
    <property type="term" value="F:DNA binding"/>
    <property type="evidence" value="ECO:0007669"/>
    <property type="project" value="UniProtKB-KW"/>
</dbReference>
<evidence type="ECO:0000313" key="4">
    <source>
        <dbReference type="EMBL" id="KAF9894413.1"/>
    </source>
</evidence>
<comment type="caution">
    <text evidence="4">The sequence shown here is derived from an EMBL/GenBank/DDBJ whole genome shotgun (WGS) entry which is preliminary data.</text>
</comment>
<evidence type="ECO:0000256" key="2">
    <source>
        <dbReference type="SAM" id="MobiDB-lite"/>
    </source>
</evidence>
<dbReference type="InterPro" id="IPR013087">
    <property type="entry name" value="Znf_C2H2_type"/>
</dbReference>
<evidence type="ECO:0000259" key="3">
    <source>
        <dbReference type="PROSITE" id="PS00028"/>
    </source>
</evidence>
<organism evidence="4 5">
    <name type="scientific">Aspergillus nanangensis</name>
    <dbReference type="NCBI Taxonomy" id="2582783"/>
    <lineage>
        <taxon>Eukaryota</taxon>
        <taxon>Fungi</taxon>
        <taxon>Dikarya</taxon>
        <taxon>Ascomycota</taxon>
        <taxon>Pezizomycotina</taxon>
        <taxon>Eurotiomycetes</taxon>
        <taxon>Eurotiomycetidae</taxon>
        <taxon>Eurotiales</taxon>
        <taxon>Aspergillaceae</taxon>
        <taxon>Aspergillus</taxon>
        <taxon>Aspergillus subgen. Circumdati</taxon>
    </lineage>
</organism>
<protein>
    <recommendedName>
        <fullName evidence="3">C2H2-type domain-containing protein</fullName>
    </recommendedName>
</protein>
<dbReference type="AlphaFoldDB" id="A0AAD4CXR8"/>